<dbReference type="InterPro" id="IPR011009">
    <property type="entry name" value="Kinase-like_dom_sf"/>
</dbReference>
<proteinExistence type="predicted"/>
<reference evidence="1 2" key="1">
    <citation type="submission" date="2021-06" db="EMBL/GenBank/DDBJ databases">
        <authorList>
            <person name="Kallberg Y."/>
            <person name="Tangrot J."/>
            <person name="Rosling A."/>
        </authorList>
    </citation>
    <scope>NUCLEOTIDE SEQUENCE [LARGE SCALE GENOMIC DNA]</scope>
    <source>
        <strain evidence="1 2">120-4 pot B 10/14</strain>
    </source>
</reference>
<dbReference type="Proteomes" id="UP000789901">
    <property type="component" value="Unassembled WGS sequence"/>
</dbReference>
<feature type="non-terminal residue" evidence="1">
    <location>
        <position position="1"/>
    </location>
</feature>
<evidence type="ECO:0000313" key="1">
    <source>
        <dbReference type="EMBL" id="CAG8856721.1"/>
    </source>
</evidence>
<protein>
    <submittedName>
        <fullName evidence="1">30807_t:CDS:1</fullName>
    </submittedName>
</protein>
<gene>
    <name evidence="1" type="ORF">GMARGA_LOCUS45542</name>
</gene>
<evidence type="ECO:0000313" key="2">
    <source>
        <dbReference type="Proteomes" id="UP000789901"/>
    </source>
</evidence>
<comment type="caution">
    <text evidence="1">The sequence shown here is derived from an EMBL/GenBank/DDBJ whole genome shotgun (WGS) entry which is preliminary data.</text>
</comment>
<name>A0ABN7XQY7_GIGMA</name>
<accession>A0ABN7XQY7</accession>
<sequence>NHELLSIPYNEFKNIKVIDKGRFLMVYSAEWFQGNFIKTNYDEFINKFKAYSKIEYENPSFLKCYRIIQQPDLKEYIFHEFNH</sequence>
<organism evidence="1 2">
    <name type="scientific">Gigaspora margarita</name>
    <dbReference type="NCBI Taxonomy" id="4874"/>
    <lineage>
        <taxon>Eukaryota</taxon>
        <taxon>Fungi</taxon>
        <taxon>Fungi incertae sedis</taxon>
        <taxon>Mucoromycota</taxon>
        <taxon>Glomeromycotina</taxon>
        <taxon>Glomeromycetes</taxon>
        <taxon>Diversisporales</taxon>
        <taxon>Gigasporaceae</taxon>
        <taxon>Gigaspora</taxon>
    </lineage>
</organism>
<feature type="non-terminal residue" evidence="1">
    <location>
        <position position="83"/>
    </location>
</feature>
<keyword evidence="2" id="KW-1185">Reference proteome</keyword>
<dbReference type="EMBL" id="CAJVQB010163116">
    <property type="protein sequence ID" value="CAG8856721.1"/>
    <property type="molecule type" value="Genomic_DNA"/>
</dbReference>
<dbReference type="SUPFAM" id="SSF56112">
    <property type="entry name" value="Protein kinase-like (PK-like)"/>
    <property type="match status" value="1"/>
</dbReference>